<evidence type="ECO:0000313" key="2">
    <source>
        <dbReference type="Proteomes" id="UP000270261"/>
    </source>
</evidence>
<sequence>MRIGQPIRVTVDALGGQSYAGRVAEISPATTSEFSIIKADSGTGNFVKVAQRMAVKVTLDPDQQELKRLAPGMSVEVRVDTKQKGHDR</sequence>
<protein>
    <submittedName>
        <fullName evidence="1">Uncharacterized protein</fullName>
    </submittedName>
</protein>
<comment type="caution">
    <text evidence="1">The sequence shown here is derived from an EMBL/GenBank/DDBJ whole genome shotgun (WGS) entry which is preliminary data.</text>
</comment>
<dbReference type="InterPro" id="IPR050739">
    <property type="entry name" value="MFP"/>
</dbReference>
<gene>
    <name evidence="1" type="ORF">EHV23_09960</name>
</gene>
<evidence type="ECO:0000313" key="1">
    <source>
        <dbReference type="EMBL" id="RRN43735.1"/>
    </source>
</evidence>
<dbReference type="AlphaFoldDB" id="A0A426FMF0"/>
<reference evidence="1 2" key="1">
    <citation type="submission" date="2018-11" db="EMBL/GenBank/DDBJ databases">
        <title>Genome sequencing of Lautropia sp. KCOM 2505 (= ChDC F240).</title>
        <authorList>
            <person name="Kook J.-K."/>
            <person name="Park S.-N."/>
            <person name="Lim Y.K."/>
        </authorList>
    </citation>
    <scope>NUCLEOTIDE SEQUENCE [LARGE SCALE GENOMIC DNA]</scope>
    <source>
        <strain evidence="1 2">KCOM 2505</strain>
    </source>
</reference>
<dbReference type="GO" id="GO:0055085">
    <property type="term" value="P:transmembrane transport"/>
    <property type="evidence" value="ECO:0007669"/>
    <property type="project" value="InterPro"/>
</dbReference>
<dbReference type="PANTHER" id="PTHR30386:SF24">
    <property type="entry name" value="MULTIDRUG RESISTANCE EFFLUX PUMP"/>
    <property type="match status" value="1"/>
</dbReference>
<dbReference type="Gene3D" id="2.40.30.170">
    <property type="match status" value="1"/>
</dbReference>
<accession>A0A426FMF0</accession>
<proteinExistence type="predicted"/>
<keyword evidence="2" id="KW-1185">Reference proteome</keyword>
<dbReference type="EMBL" id="RRUE01000002">
    <property type="protein sequence ID" value="RRN43735.1"/>
    <property type="molecule type" value="Genomic_DNA"/>
</dbReference>
<organism evidence="1 2">
    <name type="scientific">Lautropia dentalis</name>
    <dbReference type="NCBI Taxonomy" id="2490857"/>
    <lineage>
        <taxon>Bacteria</taxon>
        <taxon>Pseudomonadati</taxon>
        <taxon>Pseudomonadota</taxon>
        <taxon>Betaproteobacteria</taxon>
        <taxon>Burkholderiales</taxon>
        <taxon>Burkholderiaceae</taxon>
        <taxon>Lautropia</taxon>
    </lineage>
</organism>
<dbReference type="RefSeq" id="WP_125095939.1">
    <property type="nucleotide sequence ID" value="NZ_RRUE01000002.1"/>
</dbReference>
<dbReference type="OrthoDB" id="9811754at2"/>
<dbReference type="Proteomes" id="UP000270261">
    <property type="component" value="Unassembled WGS sequence"/>
</dbReference>
<name>A0A426FMF0_9BURK</name>
<dbReference type="PANTHER" id="PTHR30386">
    <property type="entry name" value="MEMBRANE FUSION SUBUNIT OF EMRAB-TOLC MULTIDRUG EFFLUX PUMP"/>
    <property type="match status" value="1"/>
</dbReference>